<dbReference type="PANTHER" id="PTHR39953">
    <property type="entry name" value="RE54151P"/>
    <property type="match status" value="1"/>
</dbReference>
<dbReference type="OrthoDB" id="261614at2759"/>
<dbReference type="PANTHER" id="PTHR39953:SF1">
    <property type="entry name" value="RE54151P"/>
    <property type="match status" value="1"/>
</dbReference>
<dbReference type="Proteomes" id="UP000299102">
    <property type="component" value="Unassembled WGS sequence"/>
</dbReference>
<evidence type="ECO:0000256" key="1">
    <source>
        <dbReference type="SAM" id="MobiDB-lite"/>
    </source>
</evidence>
<reference evidence="2 3" key="1">
    <citation type="journal article" date="2019" name="Commun. Biol.">
        <title>The bagworm genome reveals a unique fibroin gene that provides high tensile strength.</title>
        <authorList>
            <person name="Kono N."/>
            <person name="Nakamura H."/>
            <person name="Ohtoshi R."/>
            <person name="Tomita M."/>
            <person name="Numata K."/>
            <person name="Arakawa K."/>
        </authorList>
    </citation>
    <scope>NUCLEOTIDE SEQUENCE [LARGE SCALE GENOMIC DNA]</scope>
</reference>
<proteinExistence type="predicted"/>
<feature type="region of interest" description="Disordered" evidence="1">
    <location>
        <begin position="45"/>
        <end position="82"/>
    </location>
</feature>
<dbReference type="AlphaFoldDB" id="A0A4C1XA71"/>
<gene>
    <name evidence="2" type="ORF">EVAR_47449_1</name>
</gene>
<evidence type="ECO:0000313" key="2">
    <source>
        <dbReference type="EMBL" id="GBP60711.1"/>
    </source>
</evidence>
<comment type="caution">
    <text evidence="2">The sequence shown here is derived from an EMBL/GenBank/DDBJ whole genome shotgun (WGS) entry which is preliminary data.</text>
</comment>
<keyword evidence="3" id="KW-1185">Reference proteome</keyword>
<evidence type="ECO:0000313" key="3">
    <source>
        <dbReference type="Proteomes" id="UP000299102"/>
    </source>
</evidence>
<organism evidence="2 3">
    <name type="scientific">Eumeta variegata</name>
    <name type="common">Bagworm moth</name>
    <name type="synonym">Eumeta japonica</name>
    <dbReference type="NCBI Taxonomy" id="151549"/>
    <lineage>
        <taxon>Eukaryota</taxon>
        <taxon>Metazoa</taxon>
        <taxon>Ecdysozoa</taxon>
        <taxon>Arthropoda</taxon>
        <taxon>Hexapoda</taxon>
        <taxon>Insecta</taxon>
        <taxon>Pterygota</taxon>
        <taxon>Neoptera</taxon>
        <taxon>Endopterygota</taxon>
        <taxon>Lepidoptera</taxon>
        <taxon>Glossata</taxon>
        <taxon>Ditrysia</taxon>
        <taxon>Tineoidea</taxon>
        <taxon>Psychidae</taxon>
        <taxon>Oiketicinae</taxon>
        <taxon>Eumeta</taxon>
    </lineage>
</organism>
<name>A0A4C1XA71_EUMVA</name>
<sequence>MQGKNKLGVSQDTCIELVLNYEENLVIQGKEIIFYLKQQIKNGGDNLKSPAAPPRLLDPPRLISERKSRPGRRSKVSAPRRNERETCESFDITFGRIRYGVPYQISGNCDSRGLDSERSPSAGLRVCRCSFISFCRAFTVLDITIDDCFIPSFVLRSRRCYGVNNQRQRSAVDGFRQRASRESYGDKAIGYVQLRRKNGICIVKGRVCPEHRVRSKAYSVTLTINEKLRKVNDIECHDCAASAAGKCDDTSNKQKSQCRLTTLFLSGVKSPFDDLLLIYGSHGRIM</sequence>
<dbReference type="EMBL" id="BGZK01000794">
    <property type="protein sequence ID" value="GBP60711.1"/>
    <property type="molecule type" value="Genomic_DNA"/>
</dbReference>
<protein>
    <submittedName>
        <fullName evidence="2">Uncharacterized protein</fullName>
    </submittedName>
</protein>
<accession>A0A4C1XA71</accession>